<organism evidence="4 5">
    <name type="scientific">Durusdinium trenchii</name>
    <dbReference type="NCBI Taxonomy" id="1381693"/>
    <lineage>
        <taxon>Eukaryota</taxon>
        <taxon>Sar</taxon>
        <taxon>Alveolata</taxon>
        <taxon>Dinophyceae</taxon>
        <taxon>Suessiales</taxon>
        <taxon>Symbiodiniaceae</taxon>
        <taxon>Durusdinium</taxon>
    </lineage>
</organism>
<sequence>MAWRVLRGTASGACQQGSIAWRIAWLLLALAIGNLWPDGPPSKAFARKHVFPVGLRELRQRIQQGDLSRQEYSSTLASLQKAYEQEMVKWGRRRKWEKALGFLQEMKDFDYQPGVPAYSAAIRACCEKVKRSWPRGLALLEEIKDLGMVPDEAAFSAALSGCVKDRQWKLSIQVLRDMLSTGARRRKATFMDALHACQCGGLWQDAIDIIEVMEESDIDPASEGFNKAMDACLTANEDDWFDVMEDKAAARGYEIIL</sequence>
<dbReference type="InterPro" id="IPR002885">
    <property type="entry name" value="PPR_rpt"/>
</dbReference>
<dbReference type="PANTHER" id="PTHR47936">
    <property type="entry name" value="PPR_LONG DOMAIN-CONTAINING PROTEIN"/>
    <property type="match status" value="1"/>
</dbReference>
<keyword evidence="5" id="KW-1185">Reference proteome</keyword>
<proteinExistence type="predicted"/>
<evidence type="ECO:0000256" key="1">
    <source>
        <dbReference type="ARBA" id="ARBA00022737"/>
    </source>
</evidence>
<evidence type="ECO:0000256" key="3">
    <source>
        <dbReference type="SAM" id="SignalP"/>
    </source>
</evidence>
<evidence type="ECO:0000256" key="2">
    <source>
        <dbReference type="PROSITE-ProRule" id="PRU00708"/>
    </source>
</evidence>
<feature type="signal peptide" evidence="3">
    <location>
        <begin position="1"/>
        <end position="37"/>
    </location>
</feature>
<dbReference type="EMBL" id="CAXAMN010027151">
    <property type="protein sequence ID" value="CAK9108928.1"/>
    <property type="molecule type" value="Genomic_DNA"/>
</dbReference>
<dbReference type="Pfam" id="PF01535">
    <property type="entry name" value="PPR"/>
    <property type="match status" value="2"/>
</dbReference>
<comment type="caution">
    <text evidence="4">The sequence shown here is derived from an EMBL/GenBank/DDBJ whole genome shotgun (WGS) entry which is preliminary data.</text>
</comment>
<dbReference type="PROSITE" id="PS51375">
    <property type="entry name" value="PPR"/>
    <property type="match status" value="2"/>
</dbReference>
<dbReference type="PANTHER" id="PTHR47936:SF1">
    <property type="entry name" value="PENTATRICOPEPTIDE REPEAT-CONTAINING PROTEIN GUN1, CHLOROPLASTIC"/>
    <property type="match status" value="1"/>
</dbReference>
<protein>
    <recommendedName>
        <fullName evidence="6">Pentatricopeptide repeat-containing protein</fullName>
    </recommendedName>
</protein>
<dbReference type="Gene3D" id="1.25.40.10">
    <property type="entry name" value="Tetratricopeptide repeat domain"/>
    <property type="match status" value="1"/>
</dbReference>
<feature type="chain" id="PRO_5047399493" description="Pentatricopeptide repeat-containing protein" evidence="3">
    <location>
        <begin position="38"/>
        <end position="257"/>
    </location>
</feature>
<keyword evidence="3" id="KW-0732">Signal</keyword>
<accession>A0ABP0S998</accession>
<reference evidence="4 5" key="1">
    <citation type="submission" date="2024-02" db="EMBL/GenBank/DDBJ databases">
        <authorList>
            <person name="Chen Y."/>
            <person name="Shah S."/>
            <person name="Dougan E. K."/>
            <person name="Thang M."/>
            <person name="Chan C."/>
        </authorList>
    </citation>
    <scope>NUCLEOTIDE SEQUENCE [LARGE SCALE GENOMIC DNA]</scope>
</reference>
<keyword evidence="1" id="KW-0677">Repeat</keyword>
<evidence type="ECO:0000313" key="4">
    <source>
        <dbReference type="EMBL" id="CAK9108928.1"/>
    </source>
</evidence>
<name>A0ABP0S998_9DINO</name>
<gene>
    <name evidence="4" type="ORF">CCMP2556_LOCUS50725</name>
</gene>
<evidence type="ECO:0000313" key="5">
    <source>
        <dbReference type="Proteomes" id="UP001642484"/>
    </source>
</evidence>
<dbReference type="Proteomes" id="UP001642484">
    <property type="component" value="Unassembled WGS sequence"/>
</dbReference>
<dbReference type="InterPro" id="IPR011990">
    <property type="entry name" value="TPR-like_helical_dom_sf"/>
</dbReference>
<feature type="repeat" description="PPR" evidence="2">
    <location>
        <begin position="151"/>
        <end position="185"/>
    </location>
</feature>
<evidence type="ECO:0008006" key="6">
    <source>
        <dbReference type="Google" id="ProtNLM"/>
    </source>
</evidence>
<feature type="repeat" description="PPR" evidence="2">
    <location>
        <begin position="114"/>
        <end position="150"/>
    </location>
</feature>